<reference evidence="3 4" key="1">
    <citation type="submission" date="2016-10" db="EMBL/GenBank/DDBJ databases">
        <authorList>
            <person name="de Groot N.N."/>
        </authorList>
    </citation>
    <scope>NUCLEOTIDE SEQUENCE [LARGE SCALE GENOMIC DNA]</scope>
    <source>
        <strain evidence="3 4">CGMCC 4.3143</strain>
    </source>
</reference>
<dbReference type="InterPro" id="IPR029058">
    <property type="entry name" value="AB_hydrolase_fold"/>
</dbReference>
<dbReference type="InterPro" id="IPR050266">
    <property type="entry name" value="AB_hydrolase_sf"/>
</dbReference>
<dbReference type="SUPFAM" id="SSF53474">
    <property type="entry name" value="alpha/beta-Hydrolases"/>
    <property type="match status" value="1"/>
</dbReference>
<dbReference type="PRINTS" id="PR00111">
    <property type="entry name" value="ABHYDROLASE"/>
</dbReference>
<dbReference type="RefSeq" id="WP_093083560.1">
    <property type="nucleotide sequence ID" value="NZ_FNBE01000007.1"/>
</dbReference>
<dbReference type="GO" id="GO:0016787">
    <property type="term" value="F:hydrolase activity"/>
    <property type="evidence" value="ECO:0007669"/>
    <property type="project" value="UniProtKB-KW"/>
</dbReference>
<dbReference type="OrthoDB" id="812569at2"/>
<dbReference type="STRING" id="366584.SAMN05216377_10779"/>
<name>A0A1G7PCJ0_PSEOR</name>
<organism evidence="3 4">
    <name type="scientific">Pseudonocardia oroxyli</name>
    <dbReference type="NCBI Taxonomy" id="366584"/>
    <lineage>
        <taxon>Bacteria</taxon>
        <taxon>Bacillati</taxon>
        <taxon>Actinomycetota</taxon>
        <taxon>Actinomycetes</taxon>
        <taxon>Pseudonocardiales</taxon>
        <taxon>Pseudonocardiaceae</taxon>
        <taxon>Pseudonocardia</taxon>
    </lineage>
</organism>
<proteinExistence type="predicted"/>
<sequence length="281" mass="30478">MPDTRFLDSVIHHEERGTGPAWVFLHGNPASSHLWRGVLERMGPGRLLAPDLIGMGASGKPDIGYRFADHARYLDAWFDALGLDDVVLVGHDWGGALAFDHAARHPGRVRGVAFLEAVIRPMTWADLGPAPRARAELVRGPGGEEFVLGSTAFVDAAFTGGVCTPVADLEPYRAPFPDPPSRRPILEWARSLPLDGEPADVHDRIAAFQPWLTTSDVPKLLVTFEGSPTLMVGPELRRWCLDHVARLSVVHGGRAGHHAPEDRPAEIAAALTAWADARFSA</sequence>
<gene>
    <name evidence="3" type="ORF">SAMN05216377_10779</name>
</gene>
<dbReference type="PRINTS" id="PR00412">
    <property type="entry name" value="EPOXHYDRLASE"/>
</dbReference>
<keyword evidence="1" id="KW-0378">Hydrolase</keyword>
<dbReference type="NCBIfam" id="NF002938">
    <property type="entry name" value="PRK03592.1"/>
    <property type="match status" value="1"/>
</dbReference>
<protein>
    <submittedName>
        <fullName evidence="3">Haloalkane dehalogenase</fullName>
    </submittedName>
</protein>
<evidence type="ECO:0000313" key="4">
    <source>
        <dbReference type="Proteomes" id="UP000198967"/>
    </source>
</evidence>
<dbReference type="GO" id="GO:0016020">
    <property type="term" value="C:membrane"/>
    <property type="evidence" value="ECO:0007669"/>
    <property type="project" value="TreeGrafter"/>
</dbReference>
<dbReference type="PANTHER" id="PTHR43798">
    <property type="entry name" value="MONOACYLGLYCEROL LIPASE"/>
    <property type="match status" value="1"/>
</dbReference>
<dbReference type="PANTHER" id="PTHR43798:SF31">
    <property type="entry name" value="AB HYDROLASE SUPERFAMILY PROTEIN YCLE"/>
    <property type="match status" value="1"/>
</dbReference>
<dbReference type="AlphaFoldDB" id="A0A1G7PCJ0"/>
<dbReference type="Pfam" id="PF00561">
    <property type="entry name" value="Abhydrolase_1"/>
    <property type="match status" value="1"/>
</dbReference>
<accession>A0A1G7PCJ0</accession>
<dbReference type="InterPro" id="IPR000073">
    <property type="entry name" value="AB_hydrolase_1"/>
</dbReference>
<dbReference type="InterPro" id="IPR000639">
    <property type="entry name" value="Epox_hydrolase-like"/>
</dbReference>
<dbReference type="Gene3D" id="3.40.50.1820">
    <property type="entry name" value="alpha/beta hydrolase"/>
    <property type="match status" value="1"/>
</dbReference>
<dbReference type="EMBL" id="FNBE01000007">
    <property type="protein sequence ID" value="SDF84016.1"/>
    <property type="molecule type" value="Genomic_DNA"/>
</dbReference>
<evidence type="ECO:0000259" key="2">
    <source>
        <dbReference type="Pfam" id="PF00561"/>
    </source>
</evidence>
<keyword evidence="4" id="KW-1185">Reference proteome</keyword>
<evidence type="ECO:0000256" key="1">
    <source>
        <dbReference type="ARBA" id="ARBA00022801"/>
    </source>
</evidence>
<feature type="domain" description="AB hydrolase-1" evidence="2">
    <location>
        <begin position="23"/>
        <end position="134"/>
    </location>
</feature>
<dbReference type="Proteomes" id="UP000198967">
    <property type="component" value="Unassembled WGS sequence"/>
</dbReference>
<evidence type="ECO:0000313" key="3">
    <source>
        <dbReference type="EMBL" id="SDF84016.1"/>
    </source>
</evidence>